<accession>A0A6N6REB7</accession>
<evidence type="ECO:0000313" key="2">
    <source>
        <dbReference type="Proteomes" id="UP000468650"/>
    </source>
</evidence>
<sequence>MDKELWQLNLARYDELVAQCVDFKRLGKTMPYTSTNGYMFSLLNKDAELGIRFSKDVQESYMQEFNTTYYRSYGAVMKGYILIPEALFSTPDRIVELLKESHAYVMSLEPK</sequence>
<proteinExistence type="predicted"/>
<organism evidence="1 2">
    <name type="scientific">Phaeocystidibacter luteus</name>
    <dbReference type="NCBI Taxonomy" id="911197"/>
    <lineage>
        <taxon>Bacteria</taxon>
        <taxon>Pseudomonadati</taxon>
        <taxon>Bacteroidota</taxon>
        <taxon>Flavobacteriia</taxon>
        <taxon>Flavobacteriales</taxon>
        <taxon>Phaeocystidibacteraceae</taxon>
        <taxon>Phaeocystidibacter</taxon>
    </lineage>
</organism>
<dbReference type="OrthoDB" id="129437at2"/>
<name>A0A6N6REB7_9FLAO</name>
<protein>
    <recommendedName>
        <fullName evidence="3">TfoX/Sxy family protein</fullName>
    </recommendedName>
</protein>
<reference evidence="1 2" key="1">
    <citation type="submission" date="2019-09" db="EMBL/GenBank/DDBJ databases">
        <title>Genomes of family Cryomorphaceae.</title>
        <authorList>
            <person name="Bowman J.P."/>
        </authorList>
    </citation>
    <scope>NUCLEOTIDE SEQUENCE [LARGE SCALE GENOMIC DNA]</scope>
    <source>
        <strain evidence="1 2">LMG 25704</strain>
    </source>
</reference>
<dbReference type="AlphaFoldDB" id="A0A6N6REB7"/>
<keyword evidence="2" id="KW-1185">Reference proteome</keyword>
<dbReference type="RefSeq" id="WP_151668304.1">
    <property type="nucleotide sequence ID" value="NZ_WBVO01000013.1"/>
</dbReference>
<comment type="caution">
    <text evidence="1">The sequence shown here is derived from an EMBL/GenBank/DDBJ whole genome shotgun (WGS) entry which is preliminary data.</text>
</comment>
<dbReference type="EMBL" id="WBVO01000013">
    <property type="protein sequence ID" value="KAB2806787.1"/>
    <property type="molecule type" value="Genomic_DNA"/>
</dbReference>
<gene>
    <name evidence="1" type="ORF">F8C67_13035</name>
</gene>
<dbReference type="Proteomes" id="UP000468650">
    <property type="component" value="Unassembled WGS sequence"/>
</dbReference>
<evidence type="ECO:0008006" key="3">
    <source>
        <dbReference type="Google" id="ProtNLM"/>
    </source>
</evidence>
<evidence type="ECO:0000313" key="1">
    <source>
        <dbReference type="EMBL" id="KAB2806787.1"/>
    </source>
</evidence>